<gene>
    <name evidence="2" type="ORF">HRJ53_12285</name>
</gene>
<dbReference type="EMBL" id="JACDQQ010001200">
    <property type="protein sequence ID" value="MBA0085767.1"/>
    <property type="molecule type" value="Genomic_DNA"/>
</dbReference>
<dbReference type="SUPFAM" id="SSF88946">
    <property type="entry name" value="Sigma2 domain of RNA polymerase sigma factors"/>
    <property type="match status" value="1"/>
</dbReference>
<feature type="domain" description="RNA polymerase sigma-70 region 2" evidence="1">
    <location>
        <begin position="4"/>
        <end position="66"/>
    </location>
</feature>
<organism evidence="2 3">
    <name type="scientific">Candidatus Acidiferrum panamense</name>
    <dbReference type="NCBI Taxonomy" id="2741543"/>
    <lineage>
        <taxon>Bacteria</taxon>
        <taxon>Pseudomonadati</taxon>
        <taxon>Acidobacteriota</taxon>
        <taxon>Terriglobia</taxon>
        <taxon>Candidatus Acidiferrales</taxon>
        <taxon>Candidatus Acidiferrum</taxon>
    </lineage>
</organism>
<keyword evidence="3" id="KW-1185">Reference proteome</keyword>
<feature type="non-terminal residue" evidence="2">
    <location>
        <position position="78"/>
    </location>
</feature>
<accession>A0A7V8NR28</accession>
<dbReference type="GO" id="GO:0003700">
    <property type="term" value="F:DNA-binding transcription factor activity"/>
    <property type="evidence" value="ECO:0007669"/>
    <property type="project" value="InterPro"/>
</dbReference>
<evidence type="ECO:0000313" key="3">
    <source>
        <dbReference type="Proteomes" id="UP000567293"/>
    </source>
</evidence>
<dbReference type="InterPro" id="IPR013325">
    <property type="entry name" value="RNA_pol_sigma_r2"/>
</dbReference>
<evidence type="ECO:0000259" key="1">
    <source>
        <dbReference type="Pfam" id="PF04542"/>
    </source>
</evidence>
<sequence>MFVASRRKFLRQAKAILRNKEDAEDALQNAFMSAFLRLHRFEGRSALSTWFTRVVINAALMIRRSREPAWLAPPPECN</sequence>
<dbReference type="GO" id="GO:0006352">
    <property type="term" value="P:DNA-templated transcription initiation"/>
    <property type="evidence" value="ECO:0007669"/>
    <property type="project" value="InterPro"/>
</dbReference>
<dbReference type="Pfam" id="PF04542">
    <property type="entry name" value="Sigma70_r2"/>
    <property type="match status" value="1"/>
</dbReference>
<dbReference type="Proteomes" id="UP000567293">
    <property type="component" value="Unassembled WGS sequence"/>
</dbReference>
<protein>
    <recommendedName>
        <fullName evidence="1">RNA polymerase sigma-70 region 2 domain-containing protein</fullName>
    </recommendedName>
</protein>
<evidence type="ECO:0000313" key="2">
    <source>
        <dbReference type="EMBL" id="MBA0085767.1"/>
    </source>
</evidence>
<dbReference type="AlphaFoldDB" id="A0A7V8NR28"/>
<name>A0A7V8NR28_9BACT</name>
<reference evidence="2" key="1">
    <citation type="submission" date="2020-06" db="EMBL/GenBank/DDBJ databases">
        <title>Legume-microbial interactions unlock mineral nutrients during tropical forest succession.</title>
        <authorList>
            <person name="Epihov D.Z."/>
        </authorList>
    </citation>
    <scope>NUCLEOTIDE SEQUENCE [LARGE SCALE GENOMIC DNA]</scope>
    <source>
        <strain evidence="2">Pan2503</strain>
    </source>
</reference>
<proteinExistence type="predicted"/>
<dbReference type="InterPro" id="IPR007627">
    <property type="entry name" value="RNA_pol_sigma70_r2"/>
</dbReference>
<dbReference type="Gene3D" id="1.10.1740.10">
    <property type="match status" value="1"/>
</dbReference>
<comment type="caution">
    <text evidence="2">The sequence shown here is derived from an EMBL/GenBank/DDBJ whole genome shotgun (WGS) entry which is preliminary data.</text>
</comment>